<gene>
    <name evidence="2" type="ORF">BUX03_09130</name>
</gene>
<evidence type="ECO:0008006" key="3">
    <source>
        <dbReference type="Google" id="ProtNLM"/>
    </source>
</evidence>
<evidence type="ECO:0000313" key="2">
    <source>
        <dbReference type="EMBL" id="EBQ6858184.1"/>
    </source>
</evidence>
<dbReference type="AlphaFoldDB" id="A0A5U5UKR6"/>
<comment type="caution">
    <text evidence="2">The sequence shown here is derived from an EMBL/GenBank/DDBJ whole genome shotgun (WGS) entry which is preliminary data.</text>
</comment>
<organism evidence="2">
    <name type="scientific">Salmonella enterica</name>
    <name type="common">Salmonella choleraesuis</name>
    <dbReference type="NCBI Taxonomy" id="28901"/>
    <lineage>
        <taxon>Bacteria</taxon>
        <taxon>Pseudomonadati</taxon>
        <taxon>Pseudomonadota</taxon>
        <taxon>Gammaproteobacteria</taxon>
        <taxon>Enterobacterales</taxon>
        <taxon>Enterobacteriaceae</taxon>
        <taxon>Salmonella</taxon>
    </lineage>
</organism>
<accession>A0A5U5UKR6</accession>
<evidence type="ECO:0000256" key="1">
    <source>
        <dbReference type="SAM" id="MobiDB-lite"/>
    </source>
</evidence>
<reference evidence="2" key="1">
    <citation type="submission" date="2018-07" db="EMBL/GenBank/DDBJ databases">
        <authorList>
            <consortium name="GenomeTrakr network: Whole genome sequencing for foodborne pathogen traceback"/>
        </authorList>
    </citation>
    <scope>NUCLEOTIDE SEQUENCE</scope>
    <source>
        <strain evidence="2">FDA00011140</strain>
    </source>
</reference>
<sequence length="325" mass="36541">MSESKELVLVQLPAPADLEAAFISDEYISNLIADIRQKALSVVGDVNTVKGRGVYISMASTVRRTKTAIDDAGKNLVAEMKKRPALVDASRKKVRDALDELAVEIRRPATEWEAEQERIKAEEAARVKAENDRKQFESDHEIAMLMNDAFDREAKAKAEEAERQRIAHEEELKRQAAEQIKREAEEKIERERAESARREAELKLKAEQAERNRIATEQKAEAEKKEAADRAEREKQEAIEAEKRKSQEEADRIKREAEAKEAARLAEEQRIADEAAARAADVEHRRAINASAVQALIDQGIPDDWAKACVVAIARGKVPATTINY</sequence>
<protein>
    <recommendedName>
        <fullName evidence="3">Cell envelope biogenesis protein TolA</fullName>
    </recommendedName>
</protein>
<name>A0A5U5UKR6_SALER</name>
<dbReference type="EMBL" id="AAGPUO010000010">
    <property type="protein sequence ID" value="EBQ6858184.1"/>
    <property type="molecule type" value="Genomic_DNA"/>
</dbReference>
<feature type="region of interest" description="Disordered" evidence="1">
    <location>
        <begin position="191"/>
        <end position="268"/>
    </location>
</feature>
<proteinExistence type="predicted"/>